<dbReference type="EMBL" id="NEVH01007818">
    <property type="protein sequence ID" value="PNF35507.1"/>
    <property type="molecule type" value="Genomic_DNA"/>
</dbReference>
<name>A0A2J7R3U8_9NEOP</name>
<keyword evidence="1" id="KW-0812">Transmembrane</keyword>
<keyword evidence="4" id="KW-1185">Reference proteome</keyword>
<dbReference type="SUPFAM" id="SSF56672">
    <property type="entry name" value="DNA/RNA polymerases"/>
    <property type="match status" value="1"/>
</dbReference>
<dbReference type="InParanoid" id="A0A2J7R3U8"/>
<dbReference type="Proteomes" id="UP000235965">
    <property type="component" value="Unassembled WGS sequence"/>
</dbReference>
<organism evidence="3 4">
    <name type="scientific">Cryptotermes secundus</name>
    <dbReference type="NCBI Taxonomy" id="105785"/>
    <lineage>
        <taxon>Eukaryota</taxon>
        <taxon>Metazoa</taxon>
        <taxon>Ecdysozoa</taxon>
        <taxon>Arthropoda</taxon>
        <taxon>Hexapoda</taxon>
        <taxon>Insecta</taxon>
        <taxon>Pterygota</taxon>
        <taxon>Neoptera</taxon>
        <taxon>Polyneoptera</taxon>
        <taxon>Dictyoptera</taxon>
        <taxon>Blattodea</taxon>
        <taxon>Blattoidea</taxon>
        <taxon>Termitoidae</taxon>
        <taxon>Kalotermitidae</taxon>
        <taxon>Cryptotermitinae</taxon>
        <taxon>Cryptotermes</taxon>
    </lineage>
</organism>
<reference evidence="3 4" key="1">
    <citation type="submission" date="2017-12" db="EMBL/GenBank/DDBJ databases">
        <title>Hemimetabolous genomes reveal molecular basis of termite eusociality.</title>
        <authorList>
            <person name="Harrison M.C."/>
            <person name="Jongepier E."/>
            <person name="Robertson H.M."/>
            <person name="Arning N."/>
            <person name="Bitard-Feildel T."/>
            <person name="Chao H."/>
            <person name="Childers C.P."/>
            <person name="Dinh H."/>
            <person name="Doddapaneni H."/>
            <person name="Dugan S."/>
            <person name="Gowin J."/>
            <person name="Greiner C."/>
            <person name="Han Y."/>
            <person name="Hu H."/>
            <person name="Hughes D.S.T."/>
            <person name="Huylmans A.-K."/>
            <person name="Kemena C."/>
            <person name="Kremer L.P.M."/>
            <person name="Lee S.L."/>
            <person name="Lopez-Ezquerra A."/>
            <person name="Mallet L."/>
            <person name="Monroy-Kuhn J.M."/>
            <person name="Moser A."/>
            <person name="Murali S.C."/>
            <person name="Muzny D.M."/>
            <person name="Otani S."/>
            <person name="Piulachs M.-D."/>
            <person name="Poelchau M."/>
            <person name="Qu J."/>
            <person name="Schaub F."/>
            <person name="Wada-Katsumata A."/>
            <person name="Worley K.C."/>
            <person name="Xie Q."/>
            <person name="Ylla G."/>
            <person name="Poulsen M."/>
            <person name="Gibbs R.A."/>
            <person name="Schal C."/>
            <person name="Richards S."/>
            <person name="Belles X."/>
            <person name="Korb J."/>
            <person name="Bornberg-Bauer E."/>
        </authorList>
    </citation>
    <scope>NUCLEOTIDE SEQUENCE [LARGE SCALE GENOMIC DNA]</scope>
    <source>
        <tissue evidence="3">Whole body</tissue>
    </source>
</reference>
<comment type="caution">
    <text evidence="3">The sequence shown here is derived from an EMBL/GenBank/DDBJ whole genome shotgun (WGS) entry which is preliminary data.</text>
</comment>
<dbReference type="GO" id="GO:0071897">
    <property type="term" value="P:DNA biosynthetic process"/>
    <property type="evidence" value="ECO:0007669"/>
    <property type="project" value="UniProtKB-ARBA"/>
</dbReference>
<dbReference type="PANTHER" id="PTHR33332">
    <property type="entry name" value="REVERSE TRANSCRIPTASE DOMAIN-CONTAINING PROTEIN"/>
    <property type="match status" value="1"/>
</dbReference>
<protein>
    <recommendedName>
        <fullName evidence="2">Reverse transcriptase domain-containing protein</fullName>
    </recommendedName>
</protein>
<dbReference type="SUPFAM" id="SSF56219">
    <property type="entry name" value="DNase I-like"/>
    <property type="match status" value="1"/>
</dbReference>
<keyword evidence="1" id="KW-1133">Transmembrane helix</keyword>
<sequence>MKLLYKPKLEIIICGDFNVNFLSNSNNVHQVISLLQTYNLCHVVDFPTRIAKVSSTAIDNIFLDYNRLNTFHVCSVNNGLSDHDAQYLVVNNVFGTQMKKNRLVRKRLLTKSRVLNFIDMLQNEKWDNTLSNTDVNASFNTFLNTFLVIFESCFPMQLVVNAAYNNQWITNGIRVSCRRKKSLFIMCRATSHPQLKEYYTRYCAILKRVISKAKELYYNKLLSECTNKSKVSWKIINNEVGHASKKKFIPSELRSDNKKIHINKAAESFNTFFINSVEKLISQYPIYEGVHPIIRKSLLDKFPEIANIPITLTEVLSTISSLKNKTSCGYDGLSNKIIKLCGEQIAKPLTYIYNLSLYTGIYPDRLKYANIIPCFKKGDASEISNYRPISLLTGFSKLFEILVFNRLKQQLTNNNIIVDEQYGFRNGASTQNAIFNLTNSVYKAWNNKELVVGIFCDLTRAFDCVNHDLLIQKLEHYGIRGSILKWFESYLFNRKQRTLLQTQNLNTSVSRWLTSRHGVPQGSVLGPLLFNVYINDFPSILKGLAHIILYADDTTIIVSSKDITTLNQKINLIMNRIHKWFQNNQLVLNLDKTHVIKFATPKALDYPLHIEYNDQNLNIDENVKFLGMCLDSHLNWKQYSISLIKKLCIAIYMLRKLQPIVNGQVLRIVYFSHVQAQLNYGIIFWGSSSSMKSIFVAQKRAIRVLLRLGPRDSCREGFKKLGILTVPCLYIYTMILFVIKNYNMYQANDNIHQISTRWHNRLHVSSVRLSSIQKGVHFTSIRIFNNLPQNIYILKDNINIFKQRLKDFLASKAFYSVGEYMASR</sequence>
<dbReference type="OrthoDB" id="7701509at2759"/>
<dbReference type="CDD" id="cd01650">
    <property type="entry name" value="RT_nLTR_like"/>
    <property type="match status" value="1"/>
</dbReference>
<proteinExistence type="predicted"/>
<evidence type="ECO:0000256" key="1">
    <source>
        <dbReference type="SAM" id="Phobius"/>
    </source>
</evidence>
<evidence type="ECO:0000259" key="2">
    <source>
        <dbReference type="PROSITE" id="PS50878"/>
    </source>
</evidence>
<gene>
    <name evidence="3" type="ORF">B7P43_G04128</name>
</gene>
<evidence type="ECO:0000313" key="3">
    <source>
        <dbReference type="EMBL" id="PNF35507.1"/>
    </source>
</evidence>
<evidence type="ECO:0000313" key="4">
    <source>
        <dbReference type="Proteomes" id="UP000235965"/>
    </source>
</evidence>
<feature type="transmembrane region" description="Helical" evidence="1">
    <location>
        <begin position="721"/>
        <end position="739"/>
    </location>
</feature>
<feature type="domain" description="Reverse transcriptase" evidence="2">
    <location>
        <begin position="355"/>
        <end position="630"/>
    </location>
</feature>
<dbReference type="InterPro" id="IPR000477">
    <property type="entry name" value="RT_dom"/>
</dbReference>
<dbReference type="Pfam" id="PF00078">
    <property type="entry name" value="RVT_1"/>
    <property type="match status" value="1"/>
</dbReference>
<dbReference type="InterPro" id="IPR036691">
    <property type="entry name" value="Endo/exonu/phosph_ase_sf"/>
</dbReference>
<accession>A0A2J7R3U8</accession>
<keyword evidence="1" id="KW-0472">Membrane</keyword>
<dbReference type="InterPro" id="IPR043502">
    <property type="entry name" value="DNA/RNA_pol_sf"/>
</dbReference>
<dbReference type="PROSITE" id="PS50878">
    <property type="entry name" value="RT_POL"/>
    <property type="match status" value="1"/>
</dbReference>
<dbReference type="AlphaFoldDB" id="A0A2J7R3U8"/>